<gene>
    <name evidence="2" type="ORF">B296_00050581</name>
</gene>
<feature type="region of interest" description="Disordered" evidence="1">
    <location>
        <begin position="1"/>
        <end position="98"/>
    </location>
</feature>
<proteinExistence type="predicted"/>
<evidence type="ECO:0000313" key="3">
    <source>
        <dbReference type="Proteomes" id="UP000287651"/>
    </source>
</evidence>
<name>A0A426X2E6_ENSVE</name>
<sequence>MVGREGSTWGRRSRMDGAEAVIGSQSPRQGHAISYETRVHSKGTPQEKESGSKAKVDDYQRKPEKRRVGLAVDPSEEEEAVGEEGLSQTSSKRATTLPVQVEKNVAAKEVG</sequence>
<evidence type="ECO:0000256" key="1">
    <source>
        <dbReference type="SAM" id="MobiDB-lite"/>
    </source>
</evidence>
<dbReference type="EMBL" id="AMZH03028574">
    <property type="protein sequence ID" value="RRT33637.1"/>
    <property type="molecule type" value="Genomic_DNA"/>
</dbReference>
<feature type="compositionally biased region" description="Basic and acidic residues" evidence="1">
    <location>
        <begin position="45"/>
        <end position="62"/>
    </location>
</feature>
<feature type="compositionally biased region" description="Polar residues" evidence="1">
    <location>
        <begin position="86"/>
        <end position="98"/>
    </location>
</feature>
<protein>
    <submittedName>
        <fullName evidence="2">Uncharacterized protein</fullName>
    </submittedName>
</protein>
<dbReference type="AlphaFoldDB" id="A0A426X2E6"/>
<comment type="caution">
    <text evidence="2">The sequence shown here is derived from an EMBL/GenBank/DDBJ whole genome shotgun (WGS) entry which is preliminary data.</text>
</comment>
<reference evidence="2 3" key="1">
    <citation type="journal article" date="2014" name="Agronomy (Basel)">
        <title>A Draft Genome Sequence for Ensete ventricosum, the Drought-Tolerant Tree Against Hunger.</title>
        <authorList>
            <person name="Harrison J."/>
            <person name="Moore K.A."/>
            <person name="Paszkiewicz K."/>
            <person name="Jones T."/>
            <person name="Grant M."/>
            <person name="Ambacheew D."/>
            <person name="Muzemil S."/>
            <person name="Studholme D.J."/>
        </authorList>
    </citation>
    <scope>NUCLEOTIDE SEQUENCE [LARGE SCALE GENOMIC DNA]</scope>
</reference>
<dbReference type="Proteomes" id="UP000287651">
    <property type="component" value="Unassembled WGS sequence"/>
</dbReference>
<organism evidence="2 3">
    <name type="scientific">Ensete ventricosum</name>
    <name type="common">Abyssinian banana</name>
    <name type="synonym">Musa ensete</name>
    <dbReference type="NCBI Taxonomy" id="4639"/>
    <lineage>
        <taxon>Eukaryota</taxon>
        <taxon>Viridiplantae</taxon>
        <taxon>Streptophyta</taxon>
        <taxon>Embryophyta</taxon>
        <taxon>Tracheophyta</taxon>
        <taxon>Spermatophyta</taxon>
        <taxon>Magnoliopsida</taxon>
        <taxon>Liliopsida</taxon>
        <taxon>Zingiberales</taxon>
        <taxon>Musaceae</taxon>
        <taxon>Ensete</taxon>
    </lineage>
</organism>
<evidence type="ECO:0000313" key="2">
    <source>
        <dbReference type="EMBL" id="RRT33637.1"/>
    </source>
</evidence>
<accession>A0A426X2E6</accession>